<dbReference type="RefSeq" id="WP_386676926.1">
    <property type="nucleotide sequence ID" value="NZ_JBHLTG010000016.1"/>
</dbReference>
<evidence type="ECO:0000256" key="4">
    <source>
        <dbReference type="ARBA" id="ARBA00023136"/>
    </source>
</evidence>
<keyword evidence="2 5" id="KW-0812">Transmembrane</keyword>
<reference evidence="7 8" key="1">
    <citation type="submission" date="2024-09" db="EMBL/GenBank/DDBJ databases">
        <authorList>
            <person name="Sun Q."/>
            <person name="Mori K."/>
        </authorList>
    </citation>
    <scope>NUCLEOTIDE SEQUENCE [LARGE SCALE GENOMIC DNA]</scope>
    <source>
        <strain evidence="7 8">KCTC 23076</strain>
    </source>
</reference>
<dbReference type="PRINTS" id="PR01036">
    <property type="entry name" value="TCRTETB"/>
</dbReference>
<feature type="transmembrane region" description="Helical" evidence="5">
    <location>
        <begin position="406"/>
        <end position="430"/>
    </location>
</feature>
<protein>
    <submittedName>
        <fullName evidence="7">MFS transporter</fullName>
    </submittedName>
</protein>
<dbReference type="InterPro" id="IPR020846">
    <property type="entry name" value="MFS_dom"/>
</dbReference>
<sequence length="480" mass="48370">MNSPDTMPRVPAGAAPGIWSARHRLTTLGAAGLVFVGAFEALAVTTVMPVVTADLGSRFLYALAFAAPGGAAIIGMVIGGRAADRFGPAKPLLVAIALFGIGLAVAGTAPDMGTLIAGRGLQGFGGGGMGVALYVLVARAFPAALHPRVFAMYAAAWVLPSLVGPALAGAVAEHLHWRWVFLGVLLLPPLGLAAVWPAARRLPSAESGRSEGRSSHTALAIAIAGAVWAIGSLPAWWSVPWGPALVSAAAALLLALTALAVRPLLPTGALRLERGLPSAVLARGLIAAAYFGAEAYLPFMLIEEHGLTPATAGLSLTVAAILWATGSHLQARLDTRLAHAPAILIGAVTVLLSVGSVFAGAALHWPTAAIMAGWAIGGAGMGFTYPRLTSLTLALSPETERGFNSASMSVSESLGPGLLLGLSGIVFTALAGGPAIFSAVLALPVAIAVGGVWAAARVRAEEPAPITESRAAHATGRRAG</sequence>
<keyword evidence="4 5" id="KW-0472">Membrane</keyword>
<dbReference type="InterPro" id="IPR011701">
    <property type="entry name" value="MFS"/>
</dbReference>
<comment type="caution">
    <text evidence="7">The sequence shown here is derived from an EMBL/GenBank/DDBJ whole genome shotgun (WGS) entry which is preliminary data.</text>
</comment>
<evidence type="ECO:0000256" key="3">
    <source>
        <dbReference type="ARBA" id="ARBA00022989"/>
    </source>
</evidence>
<feature type="transmembrane region" description="Helical" evidence="5">
    <location>
        <begin position="307"/>
        <end position="325"/>
    </location>
</feature>
<evidence type="ECO:0000256" key="2">
    <source>
        <dbReference type="ARBA" id="ARBA00022692"/>
    </source>
</evidence>
<evidence type="ECO:0000313" key="8">
    <source>
        <dbReference type="Proteomes" id="UP001589896"/>
    </source>
</evidence>
<feature type="transmembrane region" description="Helical" evidence="5">
    <location>
        <begin position="436"/>
        <end position="456"/>
    </location>
</feature>
<feature type="transmembrane region" description="Helical" evidence="5">
    <location>
        <begin position="59"/>
        <end position="80"/>
    </location>
</feature>
<comment type="subcellular location">
    <subcellularLocation>
        <location evidence="1">Membrane</location>
        <topology evidence="1">Multi-pass membrane protein</topology>
    </subcellularLocation>
</comment>
<dbReference type="InterPro" id="IPR036259">
    <property type="entry name" value="MFS_trans_sf"/>
</dbReference>
<feature type="transmembrane region" description="Helical" evidence="5">
    <location>
        <begin position="281"/>
        <end position="301"/>
    </location>
</feature>
<dbReference type="PROSITE" id="PS50850">
    <property type="entry name" value="MFS"/>
    <property type="match status" value="1"/>
</dbReference>
<name>A0ABV6S0D2_9GAMM</name>
<accession>A0ABV6S0D2</accession>
<feature type="transmembrane region" description="Helical" evidence="5">
    <location>
        <begin position="116"/>
        <end position="137"/>
    </location>
</feature>
<feature type="transmembrane region" description="Helical" evidence="5">
    <location>
        <begin position="217"/>
        <end position="237"/>
    </location>
</feature>
<feature type="transmembrane region" description="Helical" evidence="5">
    <location>
        <begin position="92"/>
        <end position="110"/>
    </location>
</feature>
<dbReference type="Pfam" id="PF07690">
    <property type="entry name" value="MFS_1"/>
    <property type="match status" value="1"/>
</dbReference>
<evidence type="ECO:0000259" key="6">
    <source>
        <dbReference type="PROSITE" id="PS50850"/>
    </source>
</evidence>
<dbReference type="SUPFAM" id="SSF103473">
    <property type="entry name" value="MFS general substrate transporter"/>
    <property type="match status" value="1"/>
</dbReference>
<evidence type="ECO:0000313" key="7">
    <source>
        <dbReference type="EMBL" id="MFC0682685.1"/>
    </source>
</evidence>
<evidence type="ECO:0000256" key="5">
    <source>
        <dbReference type="SAM" id="Phobius"/>
    </source>
</evidence>
<gene>
    <name evidence="7" type="ORF">ACFFGH_33055</name>
</gene>
<feature type="transmembrane region" description="Helical" evidence="5">
    <location>
        <begin position="365"/>
        <end position="385"/>
    </location>
</feature>
<organism evidence="7 8">
    <name type="scientific">Lysobacter korlensis</name>
    <dbReference type="NCBI Taxonomy" id="553636"/>
    <lineage>
        <taxon>Bacteria</taxon>
        <taxon>Pseudomonadati</taxon>
        <taxon>Pseudomonadota</taxon>
        <taxon>Gammaproteobacteria</taxon>
        <taxon>Lysobacterales</taxon>
        <taxon>Lysobacteraceae</taxon>
        <taxon>Lysobacter</taxon>
    </lineage>
</organism>
<keyword evidence="8" id="KW-1185">Reference proteome</keyword>
<feature type="transmembrane region" description="Helical" evidence="5">
    <location>
        <begin position="177"/>
        <end position="196"/>
    </location>
</feature>
<feature type="domain" description="Major facilitator superfamily (MFS) profile" evidence="6">
    <location>
        <begin position="26"/>
        <end position="459"/>
    </location>
</feature>
<feature type="transmembrane region" description="Helical" evidence="5">
    <location>
        <begin position="337"/>
        <end position="359"/>
    </location>
</feature>
<feature type="transmembrane region" description="Helical" evidence="5">
    <location>
        <begin position="243"/>
        <end position="261"/>
    </location>
</feature>
<dbReference type="Proteomes" id="UP001589896">
    <property type="component" value="Unassembled WGS sequence"/>
</dbReference>
<dbReference type="Gene3D" id="1.20.1250.20">
    <property type="entry name" value="MFS general substrate transporter like domains"/>
    <property type="match status" value="2"/>
</dbReference>
<dbReference type="EMBL" id="JBHLTG010000016">
    <property type="protein sequence ID" value="MFC0682685.1"/>
    <property type="molecule type" value="Genomic_DNA"/>
</dbReference>
<proteinExistence type="predicted"/>
<keyword evidence="3 5" id="KW-1133">Transmembrane helix</keyword>
<evidence type="ECO:0000256" key="1">
    <source>
        <dbReference type="ARBA" id="ARBA00004141"/>
    </source>
</evidence>
<dbReference type="PANTHER" id="PTHR23501">
    <property type="entry name" value="MAJOR FACILITATOR SUPERFAMILY"/>
    <property type="match status" value="1"/>
</dbReference>
<dbReference type="PANTHER" id="PTHR23501:SF154">
    <property type="entry name" value="MULTIDRUG-EFFLUX TRANSPORTER RV1634-RELATED"/>
    <property type="match status" value="1"/>
</dbReference>
<feature type="transmembrane region" description="Helical" evidence="5">
    <location>
        <begin position="149"/>
        <end position="171"/>
    </location>
</feature>